<gene>
    <name evidence="1" type="ORF">NM961_08275</name>
</gene>
<proteinExistence type="predicted"/>
<protein>
    <submittedName>
        <fullName evidence="1">Uncharacterized protein</fullName>
    </submittedName>
</protein>
<keyword evidence="2" id="KW-1185">Reference proteome</keyword>
<sequence>MLTLKDTTYVWNNAGLQSALKASPDGEGIEIVSDFRAAPAAVQAAMLQQSHAEGVKEGERQAAHDAALAERKRIRDISAVAPGGWRDPAAKLAIAAGISVEEFAYKLTMDAIAGGKPLPAPNSSHIH</sequence>
<reference evidence="1" key="1">
    <citation type="submission" date="2022-07" db="EMBL/GenBank/DDBJ databases">
        <title>Tahibacter sp., a new gammaproteobacterium isolated from the silt sample collected at pig farm.</title>
        <authorList>
            <person name="Chen H."/>
        </authorList>
    </citation>
    <scope>NUCLEOTIDE SEQUENCE</scope>
    <source>
        <strain evidence="1">P2K</strain>
    </source>
</reference>
<evidence type="ECO:0000313" key="1">
    <source>
        <dbReference type="EMBL" id="MCQ4164704.1"/>
    </source>
</evidence>
<accession>A0ABT1QQZ8</accession>
<dbReference type="RefSeq" id="WP_255913597.1">
    <property type="nucleotide sequence ID" value="NZ_JANFQO010000006.1"/>
</dbReference>
<organism evidence="1 2">
    <name type="scientific">Tahibacter harae</name>
    <dbReference type="NCBI Taxonomy" id="2963937"/>
    <lineage>
        <taxon>Bacteria</taxon>
        <taxon>Pseudomonadati</taxon>
        <taxon>Pseudomonadota</taxon>
        <taxon>Gammaproteobacteria</taxon>
        <taxon>Lysobacterales</taxon>
        <taxon>Rhodanobacteraceae</taxon>
        <taxon>Tahibacter</taxon>
    </lineage>
</organism>
<comment type="caution">
    <text evidence="1">The sequence shown here is derived from an EMBL/GenBank/DDBJ whole genome shotgun (WGS) entry which is preliminary data.</text>
</comment>
<name>A0ABT1QQZ8_9GAMM</name>
<dbReference type="EMBL" id="JANFQO010000006">
    <property type="protein sequence ID" value="MCQ4164704.1"/>
    <property type="molecule type" value="Genomic_DNA"/>
</dbReference>
<evidence type="ECO:0000313" key="2">
    <source>
        <dbReference type="Proteomes" id="UP001165498"/>
    </source>
</evidence>
<dbReference type="Proteomes" id="UP001165498">
    <property type="component" value="Unassembled WGS sequence"/>
</dbReference>